<dbReference type="Proteomes" id="UP000250796">
    <property type="component" value="Chromosome MESINF"/>
</dbReference>
<dbReference type="PANTHER" id="PTHR31891:SF1">
    <property type="entry name" value="FORMAMIDASE C869.04-RELATED"/>
    <property type="match status" value="1"/>
</dbReference>
<name>A0A7Z7LDT4_9BACT</name>
<dbReference type="Gene3D" id="2.40.10.120">
    <property type="match status" value="1"/>
</dbReference>
<dbReference type="RefSeq" id="WP_169698595.1">
    <property type="nucleotide sequence ID" value="NZ_LS974202.1"/>
</dbReference>
<protein>
    <submittedName>
        <fullName evidence="1">Putative acetamidase/formamidase</fullName>
    </submittedName>
</protein>
<dbReference type="AlphaFoldDB" id="A0A7Z7LDT4"/>
<dbReference type="GO" id="GO:0016811">
    <property type="term" value="F:hydrolase activity, acting on carbon-nitrogen (but not peptide) bonds, in linear amides"/>
    <property type="evidence" value="ECO:0007669"/>
    <property type="project" value="InterPro"/>
</dbReference>
<keyword evidence="2" id="KW-1185">Reference proteome</keyword>
<sequence>MIHKIGRDRVIYEMSPANCRAIEVSPGDTIIVETEDCFGHAIVSELQTVGSGFDFSHINPATGPIGVRGALPGDTLIVNIESIEVDEKGVVETCPGWGPVGEIVSDCVTEMVPIRDGHASFKGTRFAIKPMIGVIGTSPAKESVSCGTPGLHGGNLDTNDICAGSKVFLPVFVEGANLALGDVHARMGNGEICGTGIEIRATVRISIELDRSTIDGPMVENDNAFYMVHSAKTFEEATRGAVERAVRFIADRKSISKSEAYMLTSITCDLTVSQIVNPLVTVRVKIPKEIL</sequence>
<dbReference type="InterPro" id="IPR004304">
    <property type="entry name" value="FmdA_AmdA"/>
</dbReference>
<dbReference type="Pfam" id="PF03069">
    <property type="entry name" value="FmdA_AmdA"/>
    <property type="match status" value="2"/>
</dbReference>
<dbReference type="SUPFAM" id="SSF141130">
    <property type="entry name" value="Acetamidase/Formamidase-like"/>
    <property type="match status" value="1"/>
</dbReference>
<evidence type="ECO:0000313" key="1">
    <source>
        <dbReference type="EMBL" id="SSC12219.1"/>
    </source>
</evidence>
<dbReference type="Gene3D" id="2.60.120.580">
    <property type="entry name" value="Acetamidase/Formamidase-like domains"/>
    <property type="match status" value="1"/>
</dbReference>
<dbReference type="Gene3D" id="3.10.28.20">
    <property type="entry name" value="Acetamidase/Formamidase-like domains"/>
    <property type="match status" value="1"/>
</dbReference>
<proteinExistence type="predicted"/>
<reference evidence="1 2" key="1">
    <citation type="submission" date="2017-01" db="EMBL/GenBank/DDBJ databases">
        <authorList>
            <person name="Erauso G."/>
        </authorList>
    </citation>
    <scope>NUCLEOTIDE SEQUENCE [LARGE SCALE GENOMIC DNA]</scope>
    <source>
        <strain evidence="1">MESINF1</strain>
    </source>
</reference>
<organism evidence="1 2">
    <name type="scientific">Mesotoga infera</name>
    <dbReference type="NCBI Taxonomy" id="1236046"/>
    <lineage>
        <taxon>Bacteria</taxon>
        <taxon>Thermotogati</taxon>
        <taxon>Thermotogota</taxon>
        <taxon>Thermotogae</taxon>
        <taxon>Kosmotogales</taxon>
        <taxon>Kosmotogaceae</taxon>
        <taxon>Mesotoga</taxon>
    </lineage>
</organism>
<dbReference type="EMBL" id="LS974202">
    <property type="protein sequence ID" value="SSC12219.1"/>
    <property type="molecule type" value="Genomic_DNA"/>
</dbReference>
<dbReference type="KEGG" id="minf:MESINF_0770"/>
<accession>A0A7Z7LDT4</accession>
<evidence type="ECO:0000313" key="2">
    <source>
        <dbReference type="Proteomes" id="UP000250796"/>
    </source>
</evidence>
<gene>
    <name evidence="1" type="ORF">MESINF_0770</name>
</gene>
<dbReference type="PANTHER" id="PTHR31891">
    <property type="entry name" value="FORMAMIDASE C869.04-RELATED"/>
    <property type="match status" value="1"/>
</dbReference>